<gene>
    <name evidence="3" type="ORF">Daus18300_006823</name>
</gene>
<organism evidence="3 4">
    <name type="scientific">Diaporthe australafricana</name>
    <dbReference type="NCBI Taxonomy" id="127596"/>
    <lineage>
        <taxon>Eukaryota</taxon>
        <taxon>Fungi</taxon>
        <taxon>Dikarya</taxon>
        <taxon>Ascomycota</taxon>
        <taxon>Pezizomycotina</taxon>
        <taxon>Sordariomycetes</taxon>
        <taxon>Sordariomycetidae</taxon>
        <taxon>Diaporthales</taxon>
        <taxon>Diaporthaceae</taxon>
        <taxon>Diaporthe</taxon>
    </lineage>
</organism>
<comment type="caution">
    <text evidence="3">The sequence shown here is derived from an EMBL/GenBank/DDBJ whole genome shotgun (WGS) entry which is preliminary data.</text>
</comment>
<evidence type="ECO:0000256" key="1">
    <source>
        <dbReference type="ARBA" id="ARBA00038376"/>
    </source>
</evidence>
<dbReference type="PANTHER" id="PTHR15020:SF50">
    <property type="entry name" value="UPF0659 PROTEIN YMR090W"/>
    <property type="match status" value="1"/>
</dbReference>
<proteinExistence type="inferred from homology"/>
<keyword evidence="4" id="KW-1185">Reference proteome</keyword>
<dbReference type="SUPFAM" id="SSF51735">
    <property type="entry name" value="NAD(P)-binding Rossmann-fold domains"/>
    <property type="match status" value="1"/>
</dbReference>
<dbReference type="Gene3D" id="3.40.50.720">
    <property type="entry name" value="NAD(P)-binding Rossmann-like Domain"/>
    <property type="match status" value="1"/>
</dbReference>
<dbReference type="InterPro" id="IPR008030">
    <property type="entry name" value="NmrA-like"/>
</dbReference>
<protein>
    <recommendedName>
        <fullName evidence="2">NmrA-like domain-containing protein</fullName>
    </recommendedName>
</protein>
<feature type="domain" description="NmrA-like" evidence="2">
    <location>
        <begin position="5"/>
        <end position="113"/>
    </location>
</feature>
<name>A0ABR3WSS7_9PEZI</name>
<dbReference type="EMBL" id="JAWRVE010000056">
    <property type="protein sequence ID" value="KAL1866359.1"/>
    <property type="molecule type" value="Genomic_DNA"/>
</dbReference>
<evidence type="ECO:0000259" key="2">
    <source>
        <dbReference type="Pfam" id="PF05368"/>
    </source>
</evidence>
<dbReference type="InterPro" id="IPR036291">
    <property type="entry name" value="NAD(P)-bd_dom_sf"/>
</dbReference>
<reference evidence="3 4" key="1">
    <citation type="journal article" date="2024" name="IMA Fungus">
        <title>IMA Genome - F19 : A genome assembly and annotation guide to empower mycologists, including annotated draft genome sequences of Ceratocystis pirilliformis, Diaporthe australafricana, Fusarium ophioides, Paecilomyces lecythidis, and Sporothrix stenoceras.</title>
        <authorList>
            <person name="Aylward J."/>
            <person name="Wilson A.M."/>
            <person name="Visagie C.M."/>
            <person name="Spraker J."/>
            <person name="Barnes I."/>
            <person name="Buitendag C."/>
            <person name="Ceriani C."/>
            <person name="Del Mar Angel L."/>
            <person name="du Plessis D."/>
            <person name="Fuchs T."/>
            <person name="Gasser K."/>
            <person name="Kramer D."/>
            <person name="Li W."/>
            <person name="Munsamy K."/>
            <person name="Piso A."/>
            <person name="Price J.L."/>
            <person name="Sonnekus B."/>
            <person name="Thomas C."/>
            <person name="van der Nest A."/>
            <person name="van Dijk A."/>
            <person name="van Heerden A."/>
            <person name="van Vuuren N."/>
            <person name="Yilmaz N."/>
            <person name="Duong T.A."/>
            <person name="van der Merwe N.A."/>
            <person name="Wingfield M.J."/>
            <person name="Wingfield B.D."/>
        </authorList>
    </citation>
    <scope>NUCLEOTIDE SEQUENCE [LARGE SCALE GENOMIC DNA]</scope>
    <source>
        <strain evidence="3 4">CMW 18300</strain>
    </source>
</reference>
<dbReference type="Pfam" id="PF05368">
    <property type="entry name" value="NmrA"/>
    <property type="match status" value="1"/>
</dbReference>
<dbReference type="PANTHER" id="PTHR15020">
    <property type="entry name" value="FLAVIN REDUCTASE-RELATED"/>
    <property type="match status" value="1"/>
</dbReference>
<evidence type="ECO:0000313" key="3">
    <source>
        <dbReference type="EMBL" id="KAL1866359.1"/>
    </source>
</evidence>
<accession>A0ABR3WSS7</accession>
<evidence type="ECO:0000313" key="4">
    <source>
        <dbReference type="Proteomes" id="UP001583177"/>
    </source>
</evidence>
<dbReference type="Proteomes" id="UP001583177">
    <property type="component" value="Unassembled WGS sequence"/>
</dbReference>
<comment type="similarity">
    <text evidence="1">Belongs to the avfA family.</text>
</comment>
<sequence>MPTTYAILGATGQTGGSVLEVLTSERPDVHINCLVRSRAKLQRMYPDIVAPQQQSSSSFPSSSKVQVFEGAISNIPLLTDCIRGTSAVFMCVACPDNKPHLSIARDQAEAVVAALEALRTEQKKSPQGTAAPPRLPTLVMLSSAETDEDRFCRDIPWAVRRVLFAANWWVYTDLMAAEQYLRARAAALGVDAVFVKPGGISRDARRGHVLASDRSQTFVSFLDVAGGMVECAEVGGDGGGRWAGGSVSVLSRGKAKVEWSSGFLLLRNLLCTWLPGLYPWLF</sequence>